<dbReference type="GeneID" id="24097613"/>
<evidence type="ECO:0000313" key="2">
    <source>
        <dbReference type="Proteomes" id="UP000006352"/>
    </source>
</evidence>
<dbReference type="HOGENOM" id="CLU_1337656_0_0_1"/>
<dbReference type="Proteomes" id="UP000006352">
    <property type="component" value="Unassembled WGS sequence"/>
</dbReference>
<organism evidence="1 2">
    <name type="scientific">Fibroporia radiculosa</name>
    <dbReference type="NCBI Taxonomy" id="599839"/>
    <lineage>
        <taxon>Eukaryota</taxon>
        <taxon>Fungi</taxon>
        <taxon>Dikarya</taxon>
        <taxon>Basidiomycota</taxon>
        <taxon>Agaricomycotina</taxon>
        <taxon>Agaricomycetes</taxon>
        <taxon>Polyporales</taxon>
        <taxon>Fibroporiaceae</taxon>
        <taxon>Fibroporia</taxon>
    </lineage>
</organism>
<keyword evidence="2" id="KW-1185">Reference proteome</keyword>
<protein>
    <submittedName>
        <fullName evidence="1">Uncharacterized protein</fullName>
    </submittedName>
</protein>
<dbReference type="RefSeq" id="XP_012181985.1">
    <property type="nucleotide sequence ID" value="XM_012326595.1"/>
</dbReference>
<sequence>MITFVGNQSEGFYISNGSKSRWQNCPSELATHLRSVNTSQVRGLAGGPGGKYWLRTSQGTYTNGTASGIPTSDIRIYAFGGKGDWFSKSSAGGTKWGSVDQTLRDKIDEVGSRNIKTLSIGTNGSWAMTWGNNRWSWHGCPSRLGDKLRAASSVENIVLSPFNSDHWWVEYGNGNSDFWLPKSWKDDLDHVRH</sequence>
<name>J4HWR1_9APHY</name>
<dbReference type="OrthoDB" id="2691359at2759"/>
<dbReference type="EMBL" id="HE797089">
    <property type="protein sequence ID" value="CCM02702.1"/>
    <property type="molecule type" value="Genomic_DNA"/>
</dbReference>
<gene>
    <name evidence="1" type="ORF">FIBRA_04808</name>
</gene>
<proteinExistence type="predicted"/>
<dbReference type="InParanoid" id="J4HWR1"/>
<evidence type="ECO:0000313" key="1">
    <source>
        <dbReference type="EMBL" id="CCM02702.1"/>
    </source>
</evidence>
<accession>J4HWR1</accession>
<dbReference type="AlphaFoldDB" id="J4HWR1"/>
<reference evidence="1 2" key="1">
    <citation type="journal article" date="2012" name="Appl. Environ. Microbiol.">
        <title>Short-read sequencing for genomic analysis of the brown rot fungus Fibroporia radiculosa.</title>
        <authorList>
            <person name="Tang J.D."/>
            <person name="Perkins A.D."/>
            <person name="Sonstegard T.S."/>
            <person name="Schroeder S.G."/>
            <person name="Burgess S.C."/>
            <person name="Diehl S.V."/>
        </authorList>
    </citation>
    <scope>NUCLEOTIDE SEQUENCE [LARGE SCALE GENOMIC DNA]</scope>
    <source>
        <strain evidence="1 2">TFFH 294</strain>
    </source>
</reference>